<keyword evidence="3" id="KW-1185">Reference proteome</keyword>
<dbReference type="KEGG" id="csg:Cylst_4928"/>
<dbReference type="OrthoDB" id="428427at2"/>
<sequence>MVQALPKNITFAKFLNWKPEGERYELHDGEIIEMQPDKIHEKITLFLTTELAVEFERLNLPYFIPQQALVKPPSRETGYSPDVMILNRPALTAEDLWEKSSTVTQGTSIPLVIEVISIKWRVDYLDKVRDYEKISIPEYWVVDYLSLGGRRYIGNSIEPTICVYFLVDGEYEVNHFKGSDRIESPTFPDLNLTAQQVFQAGGNIKLV</sequence>
<dbReference type="EMBL" id="CP003642">
    <property type="protein sequence ID" value="AFZ26980.1"/>
    <property type="molecule type" value="Genomic_DNA"/>
</dbReference>
<dbReference type="InterPro" id="IPR008538">
    <property type="entry name" value="Uma2"/>
</dbReference>
<dbReference type="PATRIC" id="fig|56107.3.peg.5413"/>
<dbReference type="AlphaFoldDB" id="K9X2W3"/>
<dbReference type="PANTHER" id="PTHR34107:SF2">
    <property type="entry name" value="SLL0888 PROTEIN"/>
    <property type="match status" value="1"/>
</dbReference>
<dbReference type="CDD" id="cd06260">
    <property type="entry name" value="DUF820-like"/>
    <property type="match status" value="1"/>
</dbReference>
<reference evidence="2 3" key="1">
    <citation type="submission" date="2012-06" db="EMBL/GenBank/DDBJ databases">
        <title>Finished chromosome of genome of Cylindrospermum stagnale PCC 7417.</title>
        <authorList>
            <consortium name="US DOE Joint Genome Institute"/>
            <person name="Gugger M."/>
            <person name="Coursin T."/>
            <person name="Rippka R."/>
            <person name="Tandeau De Marsac N."/>
            <person name="Huntemann M."/>
            <person name="Wei C.-L."/>
            <person name="Han J."/>
            <person name="Detter J.C."/>
            <person name="Han C."/>
            <person name="Tapia R."/>
            <person name="Chen A."/>
            <person name="Kyrpides N."/>
            <person name="Mavromatis K."/>
            <person name="Markowitz V."/>
            <person name="Szeto E."/>
            <person name="Ivanova N."/>
            <person name="Pagani I."/>
            <person name="Pati A."/>
            <person name="Goodwin L."/>
            <person name="Nordberg H.P."/>
            <person name="Cantor M.N."/>
            <person name="Hua S.X."/>
            <person name="Woyke T."/>
            <person name="Kerfeld C.A."/>
        </authorList>
    </citation>
    <scope>NUCLEOTIDE SEQUENCE [LARGE SCALE GENOMIC DNA]</scope>
    <source>
        <strain evidence="2 3">PCC 7417</strain>
    </source>
</reference>
<dbReference type="eggNOG" id="COG4636">
    <property type="taxonomic scope" value="Bacteria"/>
</dbReference>
<organism evidence="2 3">
    <name type="scientific">Cylindrospermum stagnale PCC 7417</name>
    <dbReference type="NCBI Taxonomy" id="56107"/>
    <lineage>
        <taxon>Bacteria</taxon>
        <taxon>Bacillati</taxon>
        <taxon>Cyanobacteriota</taxon>
        <taxon>Cyanophyceae</taxon>
        <taxon>Nostocales</taxon>
        <taxon>Nostocaceae</taxon>
        <taxon>Cylindrospermum</taxon>
    </lineage>
</organism>
<dbReference type="PANTHER" id="PTHR34107">
    <property type="entry name" value="SLL0198 PROTEIN-RELATED"/>
    <property type="match status" value="1"/>
</dbReference>
<protein>
    <recommendedName>
        <fullName evidence="1">Putative restriction endonuclease domain-containing protein</fullName>
    </recommendedName>
</protein>
<feature type="domain" description="Putative restriction endonuclease" evidence="1">
    <location>
        <begin position="12"/>
        <end position="194"/>
    </location>
</feature>
<evidence type="ECO:0000259" key="1">
    <source>
        <dbReference type="Pfam" id="PF05685"/>
    </source>
</evidence>
<evidence type="ECO:0000313" key="3">
    <source>
        <dbReference type="Proteomes" id="UP000010475"/>
    </source>
</evidence>
<gene>
    <name evidence="2" type="ORF">Cylst_4928</name>
</gene>
<proteinExistence type="predicted"/>
<dbReference type="STRING" id="56107.Cylst_4928"/>
<dbReference type="HOGENOM" id="CLU_076312_5_0_3"/>
<dbReference type="RefSeq" id="WP_015210217.1">
    <property type="nucleotide sequence ID" value="NC_019757.1"/>
</dbReference>
<dbReference type="Pfam" id="PF05685">
    <property type="entry name" value="Uma2"/>
    <property type="match status" value="1"/>
</dbReference>
<dbReference type="Proteomes" id="UP000010475">
    <property type="component" value="Chromosome"/>
</dbReference>
<accession>K9X2W3</accession>
<dbReference type="InterPro" id="IPR012296">
    <property type="entry name" value="Nuclease_put_TT1808"/>
</dbReference>
<evidence type="ECO:0000313" key="2">
    <source>
        <dbReference type="EMBL" id="AFZ26980.1"/>
    </source>
</evidence>
<dbReference type="Gene3D" id="3.90.1570.10">
    <property type="entry name" value="tt1808, chain A"/>
    <property type="match status" value="1"/>
</dbReference>
<dbReference type="SUPFAM" id="SSF52980">
    <property type="entry name" value="Restriction endonuclease-like"/>
    <property type="match status" value="1"/>
</dbReference>
<dbReference type="InterPro" id="IPR011335">
    <property type="entry name" value="Restrct_endonuc-II-like"/>
</dbReference>
<name>K9X2W3_9NOST</name>